<dbReference type="RefSeq" id="WP_058293197.1">
    <property type="nucleotide sequence ID" value="NZ_CAMRXB010000022.1"/>
</dbReference>
<gene>
    <name evidence="1" type="ORF">CQ394_20395</name>
</gene>
<dbReference type="AlphaFoldDB" id="A0A2A7MBP8"/>
<comment type="caution">
    <text evidence="1">The sequence shown here is derived from an EMBL/GenBank/DDBJ whole genome shotgun (WGS) entry which is preliminary data.</text>
</comment>
<dbReference type="Proteomes" id="UP000220840">
    <property type="component" value="Unassembled WGS sequence"/>
</dbReference>
<organism evidence="1 2">
    <name type="scientific">Clostridium neonatale</name>
    <dbReference type="NCBI Taxonomy" id="137838"/>
    <lineage>
        <taxon>Bacteria</taxon>
        <taxon>Bacillati</taxon>
        <taxon>Bacillota</taxon>
        <taxon>Clostridia</taxon>
        <taxon>Eubacteriales</taxon>
        <taxon>Clostridiaceae</taxon>
        <taxon>Clostridium</taxon>
    </lineage>
</organism>
<dbReference type="EMBL" id="PDCJ01000006">
    <property type="protein sequence ID" value="PEG29010.1"/>
    <property type="molecule type" value="Genomic_DNA"/>
</dbReference>
<reference evidence="1 2" key="1">
    <citation type="submission" date="2017-10" db="EMBL/GenBank/DDBJ databases">
        <title>Effective Description of Clostridium neonatale sp. nov. linked to necrotizing enterocolitis in neonates and a clarification of species assignable to the genus Clostridium (Prazmowski 1880) emend. Lawson and Rainey 2016.</title>
        <authorList>
            <person name="Bernard K."/>
            <person name="Burdz T."/>
            <person name="Wiebe D."/>
            <person name="Balcewich B."/>
            <person name="Alfa M."/>
            <person name="Bernier A.-M."/>
        </authorList>
    </citation>
    <scope>NUCLEOTIDE SEQUENCE [LARGE SCALE GENOMIC DNA]</scope>
    <source>
        <strain evidence="1 2">LCDC99A005</strain>
    </source>
</reference>
<evidence type="ECO:0008006" key="3">
    <source>
        <dbReference type="Google" id="ProtNLM"/>
    </source>
</evidence>
<dbReference type="STRING" id="137838.GCA_001458595_00189"/>
<keyword evidence="2" id="KW-1185">Reference proteome</keyword>
<name>A0A2A7MBP8_9CLOT</name>
<dbReference type="OrthoDB" id="1913122at2"/>
<evidence type="ECO:0000313" key="2">
    <source>
        <dbReference type="Proteomes" id="UP000220840"/>
    </source>
</evidence>
<evidence type="ECO:0000313" key="1">
    <source>
        <dbReference type="EMBL" id="PEG29010.1"/>
    </source>
</evidence>
<protein>
    <recommendedName>
        <fullName evidence="3">DUF3794 domain-containing protein</fullName>
    </recommendedName>
</protein>
<proteinExistence type="predicted"/>
<accession>A0A2A7MBP8</accession>
<sequence length="228" mass="26239">MSEMNDLNELKCEYYIPMGKPGSIVIKAPVVLSTLKISIPINKRINLNTKCSRIEIISNKISIKKPKFNRDNRLAINGYIHKYIKYFNNNSNKNIGRNLEVKIPINSEILINFDQIPIYNPVSNKNIFYEESKAIKCDFECIKLISDCIAQSEYRYFNDSLLELTVTLTQIQNIFIPEPDGDFVLITNNLKPNQFKNNGAENKNSHYLVGYDSSRGLIANIIEPNKKR</sequence>